<dbReference type="EMBL" id="CAJFCJ010000009">
    <property type="protein sequence ID" value="CAD5119040.1"/>
    <property type="molecule type" value="Genomic_DNA"/>
</dbReference>
<dbReference type="GO" id="GO:0012505">
    <property type="term" value="C:endomembrane system"/>
    <property type="evidence" value="ECO:0007669"/>
    <property type="project" value="UniProtKB-SubCell"/>
</dbReference>
<evidence type="ECO:0000256" key="1">
    <source>
        <dbReference type="ARBA" id="ARBA00004308"/>
    </source>
</evidence>
<feature type="region of interest" description="Disordered" evidence="5">
    <location>
        <begin position="637"/>
        <end position="674"/>
    </location>
</feature>
<comment type="caution">
    <text evidence="7">The sequence shown here is derived from an EMBL/GenBank/DDBJ whole genome shotgun (WGS) entry which is preliminary data.</text>
</comment>
<name>A0A7I8VRZ4_9ANNE</name>
<organism evidence="7 8">
    <name type="scientific">Dimorphilus gyrociliatus</name>
    <dbReference type="NCBI Taxonomy" id="2664684"/>
    <lineage>
        <taxon>Eukaryota</taxon>
        <taxon>Metazoa</taxon>
        <taxon>Spiralia</taxon>
        <taxon>Lophotrochozoa</taxon>
        <taxon>Annelida</taxon>
        <taxon>Polychaeta</taxon>
        <taxon>Polychaeta incertae sedis</taxon>
        <taxon>Dinophilidae</taxon>
        <taxon>Dimorphilus</taxon>
    </lineage>
</organism>
<feature type="compositionally biased region" description="Basic and acidic residues" evidence="5">
    <location>
        <begin position="656"/>
        <end position="673"/>
    </location>
</feature>
<evidence type="ECO:0000313" key="7">
    <source>
        <dbReference type="EMBL" id="CAD5119040.1"/>
    </source>
</evidence>
<sequence length="808" mass="91808">MSEVLERTISSLNSVLFGTSTTETSKFHQNFVSSLQRAQSPYEESDIITAEIEKQKELLIRTDTSELDLQFNFLQHTIREVISRACICFLYGFNVDHAILPAINMVGKPSLLSKRIGYTVCGILMNSKSRHINMLVNTVQKDLKSTNMAENHYALIAVTQLIPTDIMPLFVPILLDKLSHPSPGLRRKAVYAFHHILKIDQELVSHLNHKFISLLGDKDPQVVGAAIQLLISVAKQNSTGLKDIIPAITFFVEQILNGKLSKEFHYCTMIAPWFLLDTVSLFSIVLENIPEASTAIYPVITIIIQRINMSENIGLAILYECVICVLKMKEQPFLIDHIKKCTAKLLSSQFPNNLLTGLNILLKLTEIDSKSCIEHQNLLFNCLTIQDNSIRSKAFEILFLITNISNATAVCYQILKRITDSSSNDKHEQEKLAKYLYEIIERYFQVSQQWMNIFVKICKMKELTLSRSCGYRIETAFEALRSESFEPKGILVESVKTMWSILCDNESDGMSNNALFTLVLCVVSYRYDADIECESILLRMLNMFQSSKNNKNLRMFLVDLIITHLLHEFCKNKDDYFREMLQTIEPNEFLLRAKMNELDCCCSIEHDIAKFDYSNQDYTLSQLDDVVADSLQNGAKPYKKPSAKAMATSDGSRISTDSDLRSFNRDHSTDSDRNSSMYIGAGLWSSQKLEPTLDVRKTIWSSEGQLVSDEDTLIDYRFVPKTNVEDGETSSHILPNMDANHWSDNLVQTIFKDIDDGEKTEEEEEEIDTGATVSPIKKILSSEELHDSLEEPLHLPEALFKGVENTAD</sequence>
<dbReference type="GO" id="GO:0030117">
    <property type="term" value="C:membrane coat"/>
    <property type="evidence" value="ECO:0007669"/>
    <property type="project" value="InterPro"/>
</dbReference>
<protein>
    <submittedName>
        <fullName evidence="7">DgyrCDS7689</fullName>
    </submittedName>
</protein>
<evidence type="ECO:0000256" key="2">
    <source>
        <dbReference type="ARBA" id="ARBA00022448"/>
    </source>
</evidence>
<feature type="domain" description="Clathrin/coatomer adaptor adaptin-like N-terminal" evidence="6">
    <location>
        <begin position="79"/>
        <end position="481"/>
    </location>
</feature>
<dbReference type="OrthoDB" id="29308at2759"/>
<evidence type="ECO:0000259" key="6">
    <source>
        <dbReference type="Pfam" id="PF01602"/>
    </source>
</evidence>
<reference evidence="7 8" key="1">
    <citation type="submission" date="2020-08" db="EMBL/GenBank/DDBJ databases">
        <authorList>
            <person name="Hejnol A."/>
        </authorList>
    </citation>
    <scope>NUCLEOTIDE SEQUENCE [LARGE SCALE GENOMIC DNA]</scope>
</reference>
<evidence type="ECO:0000256" key="5">
    <source>
        <dbReference type="SAM" id="MobiDB-lite"/>
    </source>
</evidence>
<keyword evidence="2" id="KW-0813">Transport</keyword>
<dbReference type="SUPFAM" id="SSF48371">
    <property type="entry name" value="ARM repeat"/>
    <property type="match status" value="1"/>
</dbReference>
<comment type="subcellular location">
    <subcellularLocation>
        <location evidence="1">Endomembrane system</location>
    </subcellularLocation>
</comment>
<keyword evidence="8" id="KW-1185">Reference proteome</keyword>
<evidence type="ECO:0000256" key="3">
    <source>
        <dbReference type="ARBA" id="ARBA00022927"/>
    </source>
</evidence>
<dbReference type="Gene3D" id="1.25.10.10">
    <property type="entry name" value="Leucine-rich Repeat Variant"/>
    <property type="match status" value="1"/>
</dbReference>
<evidence type="ECO:0000256" key="4">
    <source>
        <dbReference type="ARBA" id="ARBA00023136"/>
    </source>
</evidence>
<evidence type="ECO:0000313" key="8">
    <source>
        <dbReference type="Proteomes" id="UP000549394"/>
    </source>
</evidence>
<dbReference type="InterPro" id="IPR050840">
    <property type="entry name" value="Adaptor_Complx_Large_Subunit"/>
</dbReference>
<dbReference type="InterPro" id="IPR002553">
    <property type="entry name" value="Clathrin/coatomer_adapt-like_N"/>
</dbReference>
<keyword evidence="3" id="KW-0653">Protein transport</keyword>
<dbReference type="Proteomes" id="UP000549394">
    <property type="component" value="Unassembled WGS sequence"/>
</dbReference>
<feature type="region of interest" description="Disordered" evidence="5">
    <location>
        <begin position="788"/>
        <end position="808"/>
    </location>
</feature>
<dbReference type="Pfam" id="PF01602">
    <property type="entry name" value="Adaptin_N"/>
    <property type="match status" value="1"/>
</dbReference>
<dbReference type="GO" id="GO:0016192">
    <property type="term" value="P:vesicle-mediated transport"/>
    <property type="evidence" value="ECO:0007669"/>
    <property type="project" value="InterPro"/>
</dbReference>
<dbReference type="GO" id="GO:0006886">
    <property type="term" value="P:intracellular protein transport"/>
    <property type="evidence" value="ECO:0007669"/>
    <property type="project" value="InterPro"/>
</dbReference>
<dbReference type="AlphaFoldDB" id="A0A7I8VRZ4"/>
<accession>A0A7I8VRZ4</accession>
<proteinExistence type="predicted"/>
<dbReference type="InterPro" id="IPR016024">
    <property type="entry name" value="ARM-type_fold"/>
</dbReference>
<dbReference type="InterPro" id="IPR011989">
    <property type="entry name" value="ARM-like"/>
</dbReference>
<dbReference type="PANTHER" id="PTHR22780">
    <property type="entry name" value="ADAPTIN, ALPHA/GAMMA/EPSILON"/>
    <property type="match status" value="1"/>
</dbReference>
<keyword evidence="4" id="KW-0472">Membrane</keyword>
<gene>
    <name evidence="7" type="ORF">DGYR_LOCUS7333</name>
</gene>